<protein>
    <submittedName>
        <fullName evidence="2">Uncharacterized protein</fullName>
    </submittedName>
</protein>
<evidence type="ECO:0000313" key="2">
    <source>
        <dbReference type="EMBL" id="PRW57828.1"/>
    </source>
</evidence>
<sequence>MGPASASASHSSELEAPAAAAREAAVAGVPGRPGQHLLKHAVSSEVRAAAIAEFGVDQTEAGTAICRLRQPNLRAMFSKVYGVETKSGNNDWMRGKLLQAVGLPNRWRPAPEPEAEPAGGAQPWADAQQQSRKREAAGSPLAEVSKRGQPTPPAFPSPWTGGLPGAAAGGPDGNQPMVVVVLPGGQLPPWVAGQLGNGGSEGGFHPAPAGFANWPQQAQQAQCLPLQQYGSGCSATGPAGDPQQQLLVLQAATQNPGATMEQAALTALQALGLLPPGAPLLGDLQPAVVAPQRAVSLDSPMVQPNQPVLLRPGQLGNCPWPVVLPPTFEEQAAAAAHAAAAHAAAAPVAQQRLAGHQLWQQQAVQPAPQHGCFGGRPGATACRSVSMPVSVRWEQPAVQCVAAMPSNAAPSPFAAAASIPLPSSAAESEQQEGSEARHPLGQTEQAGQQAEQAQRAQQAQPGWPARAGEPAAPPSAAAAGSGAAQPSLRLPEGSLMADLKALEGLGWSASLANLPMVSADLEHLFKAWQDGRISLSLAPDLKIAP</sequence>
<keyword evidence="3" id="KW-1185">Reference proteome</keyword>
<reference evidence="2 3" key="1">
    <citation type="journal article" date="2018" name="Plant J.">
        <title>Genome sequences of Chlorella sorokiniana UTEX 1602 and Micractinium conductrix SAG 241.80: implications to maltose excretion by a green alga.</title>
        <authorList>
            <person name="Arriola M.B."/>
            <person name="Velmurugan N."/>
            <person name="Zhang Y."/>
            <person name="Plunkett M.H."/>
            <person name="Hondzo H."/>
            <person name="Barney B.M."/>
        </authorList>
    </citation>
    <scope>NUCLEOTIDE SEQUENCE [LARGE SCALE GENOMIC DNA]</scope>
    <source>
        <strain evidence="3">UTEX 1602</strain>
    </source>
</reference>
<feature type="compositionally biased region" description="Low complexity" evidence="1">
    <location>
        <begin position="441"/>
        <end position="486"/>
    </location>
</feature>
<gene>
    <name evidence="2" type="ORF">C2E21_3333</name>
</gene>
<feature type="compositionally biased region" description="Low complexity" evidence="1">
    <location>
        <begin position="421"/>
        <end position="433"/>
    </location>
</feature>
<dbReference type="OrthoDB" id="515764at2759"/>
<dbReference type="EMBL" id="LHPG02000006">
    <property type="protein sequence ID" value="PRW57828.1"/>
    <property type="molecule type" value="Genomic_DNA"/>
</dbReference>
<feature type="compositionally biased region" description="Gly residues" evidence="1">
    <location>
        <begin position="162"/>
        <end position="171"/>
    </location>
</feature>
<accession>A0A2P6TUU1</accession>
<proteinExistence type="predicted"/>
<feature type="region of interest" description="Disordered" evidence="1">
    <location>
        <begin position="105"/>
        <end position="171"/>
    </location>
</feature>
<evidence type="ECO:0000256" key="1">
    <source>
        <dbReference type="SAM" id="MobiDB-lite"/>
    </source>
</evidence>
<name>A0A2P6TUU1_CHLSO</name>
<dbReference type="Proteomes" id="UP000239899">
    <property type="component" value="Unassembled WGS sequence"/>
</dbReference>
<dbReference type="AlphaFoldDB" id="A0A2P6TUU1"/>
<comment type="caution">
    <text evidence="2">The sequence shown here is derived from an EMBL/GenBank/DDBJ whole genome shotgun (WGS) entry which is preliminary data.</text>
</comment>
<evidence type="ECO:0000313" key="3">
    <source>
        <dbReference type="Proteomes" id="UP000239899"/>
    </source>
</evidence>
<organism evidence="2 3">
    <name type="scientific">Chlorella sorokiniana</name>
    <name type="common">Freshwater green alga</name>
    <dbReference type="NCBI Taxonomy" id="3076"/>
    <lineage>
        <taxon>Eukaryota</taxon>
        <taxon>Viridiplantae</taxon>
        <taxon>Chlorophyta</taxon>
        <taxon>core chlorophytes</taxon>
        <taxon>Trebouxiophyceae</taxon>
        <taxon>Chlorellales</taxon>
        <taxon>Chlorellaceae</taxon>
        <taxon>Chlorella clade</taxon>
        <taxon>Chlorella</taxon>
    </lineage>
</organism>
<feature type="region of interest" description="Disordered" evidence="1">
    <location>
        <begin position="421"/>
        <end position="486"/>
    </location>
</feature>